<dbReference type="Pfam" id="PF07714">
    <property type="entry name" value="PK_Tyr_Ser-Thr"/>
    <property type="match status" value="1"/>
</dbReference>
<evidence type="ECO:0000313" key="6">
    <source>
        <dbReference type="Proteomes" id="UP000008143"/>
    </source>
</evidence>
<dbReference type="GeneTree" id="ENSGT00940000157693"/>
<keyword evidence="2" id="KW-0067">ATP-binding</keyword>
<evidence type="ECO:0000256" key="2">
    <source>
        <dbReference type="ARBA" id="ARBA00022840"/>
    </source>
</evidence>
<name>A0A803JLH1_XENTR</name>
<dbReference type="InterPro" id="IPR001245">
    <property type="entry name" value="Ser-Thr/Tyr_kinase_cat_dom"/>
</dbReference>
<keyword evidence="3" id="KW-0472">Membrane</keyword>
<dbReference type="GeneID" id="116412185"/>
<dbReference type="GO" id="GO:0005886">
    <property type="term" value="C:plasma membrane"/>
    <property type="evidence" value="ECO:0000318"/>
    <property type="project" value="GO_Central"/>
</dbReference>
<dbReference type="Proteomes" id="UP000008143">
    <property type="component" value="Chromosome 7"/>
</dbReference>
<dbReference type="GO" id="GO:0005524">
    <property type="term" value="F:ATP binding"/>
    <property type="evidence" value="ECO:0007669"/>
    <property type="project" value="UniProtKB-KW"/>
</dbReference>
<dbReference type="AGR" id="Xenbase:XB-GENE-29098199"/>
<evidence type="ECO:0000259" key="4">
    <source>
        <dbReference type="PROSITE" id="PS50011"/>
    </source>
</evidence>
<dbReference type="OrthoDB" id="4062651at2759"/>
<dbReference type="GO" id="GO:0004714">
    <property type="term" value="F:transmembrane receptor protein tyrosine kinase activity"/>
    <property type="evidence" value="ECO:0000318"/>
    <property type="project" value="GO_Central"/>
</dbReference>
<reference evidence="5" key="1">
    <citation type="journal article" date="2010" name="Science">
        <title>The genome of the Western clawed frog Xenopus tropicalis.</title>
        <authorList>
            <person name="Hellsten U."/>
            <person name="Harland R.M."/>
            <person name="Gilchrist M.J."/>
            <person name="Hendrix D."/>
            <person name="Jurka J."/>
            <person name="Kapitonov V."/>
            <person name="Ovcharenko I."/>
            <person name="Putnam N.H."/>
            <person name="Shu S."/>
            <person name="Taher L."/>
            <person name="Blitz I.L."/>
            <person name="Blumberg B."/>
            <person name="Dichmann D.S."/>
            <person name="Dubchak I."/>
            <person name="Amaya E."/>
            <person name="Detter J.C."/>
            <person name="Fletcher R."/>
            <person name="Gerhard D.S."/>
            <person name="Goodstein D."/>
            <person name="Graves T."/>
            <person name="Grigoriev I.V."/>
            <person name="Grimwood J."/>
            <person name="Kawashima T."/>
            <person name="Lindquist E."/>
            <person name="Lucas S.M."/>
            <person name="Mead P.E."/>
            <person name="Mitros T."/>
            <person name="Ogino H."/>
            <person name="Ohta Y."/>
            <person name="Poliakov A.V."/>
            <person name="Pollet N."/>
            <person name="Robert J."/>
            <person name="Salamov A."/>
            <person name="Sater A.K."/>
            <person name="Schmutz J."/>
            <person name="Terry A."/>
            <person name="Vize P.D."/>
            <person name="Warren W.C."/>
            <person name="Wells D."/>
            <person name="Wills A."/>
            <person name="Wilson R.K."/>
            <person name="Zimmerman L.B."/>
            <person name="Zorn A.M."/>
            <person name="Grainger R."/>
            <person name="Grammer T."/>
            <person name="Khokha M.K."/>
            <person name="Richardson P.M."/>
            <person name="Rokhsar D.S."/>
        </authorList>
    </citation>
    <scope>NUCLEOTIDE SEQUENCE [LARGE SCALE GENOMIC DNA]</scope>
    <source>
        <strain evidence="5">Nigerian</strain>
    </source>
</reference>
<dbReference type="PANTHER" id="PTHR24416:SF632">
    <property type="entry name" value="TYROSINE-PROTEIN KINASE STYK1-LIKE"/>
    <property type="match status" value="1"/>
</dbReference>
<dbReference type="Gene3D" id="3.30.200.20">
    <property type="entry name" value="Phosphorylase Kinase, domain 1"/>
    <property type="match status" value="1"/>
</dbReference>
<feature type="domain" description="Protein kinase" evidence="4">
    <location>
        <begin position="101"/>
        <end position="371"/>
    </location>
</feature>
<evidence type="ECO:0000313" key="8">
    <source>
        <dbReference type="RefSeq" id="XP_031761692.1"/>
    </source>
</evidence>
<accession>A0A803JLH1</accession>
<evidence type="ECO:0000256" key="3">
    <source>
        <dbReference type="SAM" id="Phobius"/>
    </source>
</evidence>
<dbReference type="KEGG" id="xtr:116412185"/>
<keyword evidence="6" id="KW-1185">Reference proteome</keyword>
<dbReference type="SUPFAM" id="SSF56112">
    <property type="entry name" value="Protein kinase-like (PK-like)"/>
    <property type="match status" value="1"/>
</dbReference>
<dbReference type="InterPro" id="IPR000719">
    <property type="entry name" value="Prot_kinase_dom"/>
</dbReference>
<dbReference type="GO" id="GO:0043235">
    <property type="term" value="C:receptor complex"/>
    <property type="evidence" value="ECO:0000318"/>
    <property type="project" value="GO_Central"/>
</dbReference>
<dbReference type="InterPro" id="IPR050122">
    <property type="entry name" value="RTK"/>
</dbReference>
<dbReference type="FunFam" id="1.10.510.10:FF:001713">
    <property type="entry name" value="Uncharacterized protein"/>
    <property type="match status" value="1"/>
</dbReference>
<keyword evidence="3" id="KW-1133">Transmembrane helix</keyword>
<dbReference type="InterPro" id="IPR011009">
    <property type="entry name" value="Kinase-like_dom_sf"/>
</dbReference>
<dbReference type="Ensembl" id="ENSXETT00000123561">
    <property type="protein sequence ID" value="ENSXETP00000108791"/>
    <property type="gene ID" value="ENSXETG00000042884"/>
</dbReference>
<evidence type="ECO:0000313" key="7">
    <source>
        <dbReference type="RefSeq" id="XP_031761691.1"/>
    </source>
</evidence>
<dbReference type="GO" id="GO:0007169">
    <property type="term" value="P:cell surface receptor protein tyrosine kinase signaling pathway"/>
    <property type="evidence" value="ECO:0000318"/>
    <property type="project" value="GO_Central"/>
</dbReference>
<dbReference type="OMA" id="PERIMML"/>
<protein>
    <submittedName>
        <fullName evidence="5 7 8">Tyrosine-protein kinase STYK1-like</fullName>
    </submittedName>
</protein>
<organism evidence="5">
    <name type="scientific">Xenopus tropicalis</name>
    <name type="common">Western clawed frog</name>
    <name type="synonym">Silurana tropicalis</name>
    <dbReference type="NCBI Taxonomy" id="8364"/>
    <lineage>
        <taxon>Eukaryota</taxon>
        <taxon>Metazoa</taxon>
        <taxon>Chordata</taxon>
        <taxon>Craniata</taxon>
        <taxon>Vertebrata</taxon>
        <taxon>Euteleostomi</taxon>
        <taxon>Amphibia</taxon>
        <taxon>Batrachia</taxon>
        <taxon>Anura</taxon>
        <taxon>Pipoidea</taxon>
        <taxon>Pipidae</taxon>
        <taxon>Xenopodinae</taxon>
        <taxon>Xenopus</taxon>
        <taxon>Silurana</taxon>
    </lineage>
</organism>
<dbReference type="PRINTS" id="PR00109">
    <property type="entry name" value="TYRKINASE"/>
</dbReference>
<dbReference type="Xenbase" id="XB-GENE-29098199">
    <property type="gene designation" value="LOC116412185"/>
</dbReference>
<dbReference type="FunFam" id="3.30.200.20:FF:001159">
    <property type="entry name" value="Si:ch73-206d17.1"/>
    <property type="match status" value="1"/>
</dbReference>
<reference evidence="5" key="2">
    <citation type="submission" date="2021-03" db="UniProtKB">
        <authorList>
            <consortium name="Ensembl"/>
        </authorList>
    </citation>
    <scope>IDENTIFICATION</scope>
</reference>
<keyword evidence="3" id="KW-0812">Transmembrane</keyword>
<dbReference type="Gene3D" id="1.10.510.10">
    <property type="entry name" value="Transferase(Phosphotransferase) domain 1"/>
    <property type="match status" value="1"/>
</dbReference>
<sequence>MEQLQGAPNNSSQDFRSDEDEWQNSVIIIPVLLTAPTLLVVLVILWKSIRNRRKKIHCDSRTPAGEGYGEWAVNAAAVYENTLGFPDTELQRWELPDGWTIQDVVKICPGQFGRISGACLYEPGEPNVRHRVIIKELSENCSPGEAQDFIDLIRFYSRVCNHDNLLKMYWCRTSLSPVCIILKAMNLGNLLHFLWRSREGNLAAKDPLYNITEKKVYSMASQVASGLEYLAGAHNLLHANVAAYNVVVHEDMSVQLCGLGMAAILHRTGSIPEGRAARVPMKWQAPERLAQGGITEKSDVWAFGILLYEMVTLGSPPYPDITPTQLLPKLEKGHRMERPAQCSNGLYELMGSCWRRGPDDRPGFTEIVKWLNQHGDRADGLTALTAPDSISQSDYLLLAGIPT</sequence>
<dbReference type="Ensembl" id="ENSXETT00000109722">
    <property type="protein sequence ID" value="ENSXETP00000112445"/>
    <property type="gene ID" value="ENSXETG00000042884"/>
</dbReference>
<evidence type="ECO:0000256" key="1">
    <source>
        <dbReference type="ARBA" id="ARBA00022741"/>
    </source>
</evidence>
<dbReference type="RefSeq" id="XP_031761691.1">
    <property type="nucleotide sequence ID" value="XM_031905831.1"/>
</dbReference>
<feature type="transmembrane region" description="Helical" evidence="3">
    <location>
        <begin position="26"/>
        <end position="46"/>
    </location>
</feature>
<keyword evidence="1" id="KW-0547">Nucleotide-binding</keyword>
<gene>
    <name evidence="5 7 8 9" type="primary">LOC116412185</name>
</gene>
<evidence type="ECO:0000313" key="5">
    <source>
        <dbReference type="Ensembl" id="ENSXETP00000108791"/>
    </source>
</evidence>
<dbReference type="AlphaFoldDB" id="A0A803JLH1"/>
<dbReference type="PANTHER" id="PTHR24416">
    <property type="entry name" value="TYROSINE-PROTEIN KINASE RECEPTOR"/>
    <property type="match status" value="1"/>
</dbReference>
<dbReference type="RefSeq" id="XP_031761692.1">
    <property type="nucleotide sequence ID" value="XM_031905832.1"/>
</dbReference>
<reference evidence="7 8" key="3">
    <citation type="submission" date="2025-04" db="UniProtKB">
        <authorList>
            <consortium name="RefSeq"/>
        </authorList>
    </citation>
    <scope>IDENTIFICATION</scope>
    <source>
        <strain evidence="7 8">Nigerian</strain>
        <tissue evidence="7 8">Liver and blood</tissue>
    </source>
</reference>
<evidence type="ECO:0000313" key="9">
    <source>
        <dbReference type="Xenbase" id="XB-GENE-29098199"/>
    </source>
</evidence>
<proteinExistence type="predicted"/>
<dbReference type="PROSITE" id="PS50011">
    <property type="entry name" value="PROTEIN_KINASE_DOM"/>
    <property type="match status" value="1"/>
</dbReference>